<feature type="transmembrane region" description="Helical" evidence="9">
    <location>
        <begin position="97"/>
        <end position="116"/>
    </location>
</feature>
<feature type="region of interest" description="Disordered" evidence="8">
    <location>
        <begin position="1"/>
        <end position="23"/>
    </location>
</feature>
<keyword evidence="5" id="KW-0479">Metal-binding</keyword>
<comment type="subcellular location">
    <subcellularLocation>
        <location evidence="2">Endosome membrane</location>
        <topology evidence="2">Peripheral membrane protein</topology>
    </subcellularLocation>
    <subcellularLocation>
        <location evidence="1">Late endosome membrane</location>
    </subcellularLocation>
    <subcellularLocation>
        <location evidence="3">Lysosome membrane</location>
        <topology evidence="3">Peripheral membrane protein</topology>
        <orientation evidence="3">Cytoplasmic side</orientation>
    </subcellularLocation>
</comment>
<evidence type="ECO:0000313" key="12">
    <source>
        <dbReference type="Proteomes" id="UP001154114"/>
    </source>
</evidence>
<evidence type="ECO:0000259" key="10">
    <source>
        <dbReference type="PROSITE" id="PS51837"/>
    </source>
</evidence>
<feature type="compositionally biased region" description="Polar residues" evidence="8">
    <location>
        <begin position="1"/>
        <end position="10"/>
    </location>
</feature>
<protein>
    <recommendedName>
        <fullName evidence="10">LITAF domain-containing protein</fullName>
    </recommendedName>
</protein>
<keyword evidence="9" id="KW-0812">Transmembrane</keyword>
<organism evidence="11 12">
    <name type="scientific">Chrysodeixis includens</name>
    <name type="common">Soybean looper</name>
    <name type="synonym">Pseudoplusia includens</name>
    <dbReference type="NCBI Taxonomy" id="689277"/>
    <lineage>
        <taxon>Eukaryota</taxon>
        <taxon>Metazoa</taxon>
        <taxon>Ecdysozoa</taxon>
        <taxon>Arthropoda</taxon>
        <taxon>Hexapoda</taxon>
        <taxon>Insecta</taxon>
        <taxon>Pterygota</taxon>
        <taxon>Neoptera</taxon>
        <taxon>Endopterygota</taxon>
        <taxon>Lepidoptera</taxon>
        <taxon>Glossata</taxon>
        <taxon>Ditrysia</taxon>
        <taxon>Noctuoidea</taxon>
        <taxon>Noctuidae</taxon>
        <taxon>Plusiinae</taxon>
        <taxon>Chrysodeixis</taxon>
    </lineage>
</organism>
<sequence length="140" mass="14994">MSDLNDNPKMQPQPPPYTSGVPPTVVQGQPGVQYHTVQPVGVVHHTTAGATVIHTNVGMGPVFIASNMGPMPANITCKSCGHEIVSRVDMKPSLKTHLFAALLCLIGCWPCVVIPYCANSCYDADHYCPNCSAYIGTYIH</sequence>
<evidence type="ECO:0000256" key="2">
    <source>
        <dbReference type="ARBA" id="ARBA00004481"/>
    </source>
</evidence>
<evidence type="ECO:0000256" key="7">
    <source>
        <dbReference type="ARBA" id="ARBA00023136"/>
    </source>
</evidence>
<keyword evidence="12" id="KW-1185">Reference proteome</keyword>
<dbReference type="GO" id="GO:0008270">
    <property type="term" value="F:zinc ion binding"/>
    <property type="evidence" value="ECO:0007669"/>
    <property type="project" value="TreeGrafter"/>
</dbReference>
<dbReference type="Pfam" id="PF10601">
    <property type="entry name" value="zf-LITAF-like"/>
    <property type="match status" value="1"/>
</dbReference>
<evidence type="ECO:0000256" key="9">
    <source>
        <dbReference type="SAM" id="Phobius"/>
    </source>
</evidence>
<gene>
    <name evidence="11" type="ORF">CINC_LOCUS13210</name>
</gene>
<dbReference type="InterPro" id="IPR006629">
    <property type="entry name" value="LITAF"/>
</dbReference>
<dbReference type="SMART" id="SM00714">
    <property type="entry name" value="LITAF"/>
    <property type="match status" value="1"/>
</dbReference>
<evidence type="ECO:0000256" key="5">
    <source>
        <dbReference type="ARBA" id="ARBA00022723"/>
    </source>
</evidence>
<evidence type="ECO:0000256" key="3">
    <source>
        <dbReference type="ARBA" id="ARBA00004630"/>
    </source>
</evidence>
<evidence type="ECO:0000256" key="8">
    <source>
        <dbReference type="SAM" id="MobiDB-lite"/>
    </source>
</evidence>
<accession>A0A9P0FX18</accession>
<keyword evidence="9" id="KW-1133">Transmembrane helix</keyword>
<dbReference type="GO" id="GO:0005765">
    <property type="term" value="C:lysosomal membrane"/>
    <property type="evidence" value="ECO:0007669"/>
    <property type="project" value="UniProtKB-SubCell"/>
</dbReference>
<evidence type="ECO:0000256" key="1">
    <source>
        <dbReference type="ARBA" id="ARBA00004414"/>
    </source>
</evidence>
<evidence type="ECO:0000313" key="11">
    <source>
        <dbReference type="EMBL" id="CAH0629018.1"/>
    </source>
</evidence>
<keyword evidence="6" id="KW-0862">Zinc</keyword>
<dbReference type="GO" id="GO:0031902">
    <property type="term" value="C:late endosome membrane"/>
    <property type="evidence" value="ECO:0007669"/>
    <property type="project" value="UniProtKB-SubCell"/>
</dbReference>
<dbReference type="InterPro" id="IPR037519">
    <property type="entry name" value="LITAF_fam"/>
</dbReference>
<comment type="similarity">
    <text evidence="4">Belongs to the CDIP1/LITAF family.</text>
</comment>
<dbReference type="PANTHER" id="PTHR23292:SF14">
    <property type="entry name" value="FI16615P1-RELATED"/>
    <property type="match status" value="1"/>
</dbReference>
<reference evidence="11" key="1">
    <citation type="submission" date="2021-12" db="EMBL/GenBank/DDBJ databases">
        <authorList>
            <person name="King R."/>
        </authorList>
    </citation>
    <scope>NUCLEOTIDE SEQUENCE</scope>
</reference>
<dbReference type="EMBL" id="LR824012">
    <property type="protein sequence ID" value="CAH0629018.1"/>
    <property type="molecule type" value="Genomic_DNA"/>
</dbReference>
<dbReference type="PROSITE" id="PS51837">
    <property type="entry name" value="LITAF"/>
    <property type="match status" value="1"/>
</dbReference>
<evidence type="ECO:0000256" key="6">
    <source>
        <dbReference type="ARBA" id="ARBA00022833"/>
    </source>
</evidence>
<keyword evidence="7 9" id="KW-0472">Membrane</keyword>
<dbReference type="Proteomes" id="UP001154114">
    <property type="component" value="Chromosome 9"/>
</dbReference>
<proteinExistence type="inferred from homology"/>
<dbReference type="OrthoDB" id="5599753at2759"/>
<dbReference type="PANTHER" id="PTHR23292">
    <property type="entry name" value="LIPOPOLYSACCHARIDE-INDUCED TUMOR NECROSIS FACTOR-ALPHA FACTOR"/>
    <property type="match status" value="1"/>
</dbReference>
<name>A0A9P0FX18_CHRIL</name>
<feature type="domain" description="LITAF" evidence="10">
    <location>
        <begin position="57"/>
        <end position="140"/>
    </location>
</feature>
<dbReference type="AlphaFoldDB" id="A0A9P0FX18"/>
<evidence type="ECO:0000256" key="4">
    <source>
        <dbReference type="ARBA" id="ARBA00005975"/>
    </source>
</evidence>